<reference evidence="1 2" key="1">
    <citation type="submission" date="2015-11" db="EMBL/GenBank/DDBJ databases">
        <title>Draft Genome Sequence of the Strain BR 10423 (Rhizobium sp.) isolated from nodules of Mimosa pudica.</title>
        <authorList>
            <person name="Barauna A.C."/>
            <person name="Zilli J.E."/>
            <person name="Simoes-Araujo J.L."/>
            <person name="Reis V.M."/>
            <person name="James E.K."/>
            <person name="Reis F.B.Jr."/>
            <person name="Rouws L.F."/>
            <person name="Passos S.R."/>
            <person name="Gois S.R."/>
        </authorList>
    </citation>
    <scope>NUCLEOTIDE SEQUENCE [LARGE SCALE GENOMIC DNA]</scope>
    <source>
        <strain evidence="1 2">BR10423</strain>
    </source>
</reference>
<keyword evidence="2" id="KW-1185">Reference proteome</keyword>
<evidence type="ECO:0000313" key="2">
    <source>
        <dbReference type="Proteomes" id="UP000068164"/>
    </source>
</evidence>
<organism evidence="1 2">
    <name type="scientific">Rhizobium altiplani</name>
    <dbReference type="NCBI Taxonomy" id="1864509"/>
    <lineage>
        <taxon>Bacteria</taxon>
        <taxon>Pseudomonadati</taxon>
        <taxon>Pseudomonadota</taxon>
        <taxon>Alphaproteobacteria</taxon>
        <taxon>Hyphomicrobiales</taxon>
        <taxon>Rhizobiaceae</taxon>
        <taxon>Rhizobium/Agrobacterium group</taxon>
        <taxon>Rhizobium</taxon>
    </lineage>
</organism>
<comment type="caution">
    <text evidence="1">The sequence shown here is derived from an EMBL/GenBank/DDBJ whole genome shotgun (WGS) entry which is preliminary data.</text>
</comment>
<protein>
    <submittedName>
        <fullName evidence="1">Glutamine synthetase</fullName>
    </submittedName>
</protein>
<evidence type="ECO:0000313" key="1">
    <source>
        <dbReference type="EMBL" id="KWV56864.1"/>
    </source>
</evidence>
<dbReference type="RefSeq" id="WP_062368966.1">
    <property type="nucleotide sequence ID" value="NZ_LNCD01000033.1"/>
</dbReference>
<proteinExistence type="predicted"/>
<sequence>MAVGVHHETATIYAFPQKRFGAGETRQTVDIEQGMAPSVYESCWYHEEAMKKAETPAMPKFTPRIVD</sequence>
<dbReference type="InterPro" id="IPR021232">
    <property type="entry name" value="DUF2735"/>
</dbReference>
<dbReference type="Proteomes" id="UP000068164">
    <property type="component" value="Unassembled WGS sequence"/>
</dbReference>
<dbReference type="EMBL" id="LNCD01000033">
    <property type="protein sequence ID" value="KWV56864.1"/>
    <property type="molecule type" value="Genomic_DNA"/>
</dbReference>
<dbReference type="AlphaFoldDB" id="A0A109JXT2"/>
<gene>
    <name evidence="1" type="ORF">AS026_32130</name>
</gene>
<name>A0A109JXT2_9HYPH</name>
<dbReference type="OrthoDB" id="8001436at2"/>
<dbReference type="Pfam" id="PF10931">
    <property type="entry name" value="DUF2735"/>
    <property type="match status" value="1"/>
</dbReference>
<accession>A0A109JXT2</accession>